<accession>A0ABQ3J793</accession>
<organism evidence="1 2">
    <name type="scientific">Aliiroseovarius zhejiangensis</name>
    <dbReference type="NCBI Taxonomy" id="1632025"/>
    <lineage>
        <taxon>Bacteria</taxon>
        <taxon>Pseudomonadati</taxon>
        <taxon>Pseudomonadota</taxon>
        <taxon>Alphaproteobacteria</taxon>
        <taxon>Rhodobacterales</taxon>
        <taxon>Paracoccaceae</taxon>
        <taxon>Aliiroseovarius</taxon>
    </lineage>
</organism>
<keyword evidence="2" id="KW-1185">Reference proteome</keyword>
<dbReference type="EMBL" id="BNCH01000010">
    <property type="protein sequence ID" value="GHF08216.1"/>
    <property type="molecule type" value="Genomic_DNA"/>
</dbReference>
<dbReference type="SUPFAM" id="SSF52540">
    <property type="entry name" value="P-loop containing nucleoside triphosphate hydrolases"/>
    <property type="match status" value="1"/>
</dbReference>
<gene>
    <name evidence="1" type="ORF">GCM10016455_31570</name>
</gene>
<evidence type="ECO:0008006" key="3">
    <source>
        <dbReference type="Google" id="ProtNLM"/>
    </source>
</evidence>
<protein>
    <recommendedName>
        <fullName evidence="3">Sulfotransferase family protein</fullName>
    </recommendedName>
</protein>
<dbReference type="Gene3D" id="3.40.50.300">
    <property type="entry name" value="P-loop containing nucleotide triphosphate hydrolases"/>
    <property type="match status" value="1"/>
</dbReference>
<comment type="caution">
    <text evidence="1">The sequence shown here is derived from an EMBL/GenBank/DDBJ whole genome shotgun (WGS) entry which is preliminary data.</text>
</comment>
<reference evidence="2" key="1">
    <citation type="journal article" date="2019" name="Int. J. Syst. Evol. Microbiol.">
        <title>The Global Catalogue of Microorganisms (GCM) 10K type strain sequencing project: providing services to taxonomists for standard genome sequencing and annotation.</title>
        <authorList>
            <consortium name="The Broad Institute Genomics Platform"/>
            <consortium name="The Broad Institute Genome Sequencing Center for Infectious Disease"/>
            <person name="Wu L."/>
            <person name="Ma J."/>
        </authorList>
    </citation>
    <scope>NUCLEOTIDE SEQUENCE [LARGE SCALE GENOMIC DNA]</scope>
    <source>
        <strain evidence="2">KCTC 42443</strain>
    </source>
</reference>
<dbReference type="Proteomes" id="UP000609802">
    <property type="component" value="Unassembled WGS sequence"/>
</dbReference>
<dbReference type="InterPro" id="IPR027417">
    <property type="entry name" value="P-loop_NTPase"/>
</dbReference>
<dbReference type="InterPro" id="IPR005331">
    <property type="entry name" value="Sulfotransferase"/>
</dbReference>
<sequence length="209" mass="24302">MPLIRNADKLVHFVHVPKTGGTSIEKALKDAGAKVALLYGSRFNGYCKATFQHMNADIYEKVIPAEFYDYSFAVVRHPFTRLVSEYFYRRKRGFAKRTFDDWLNKAIDNYHKNPYLMDNHFRPQVDFIRPDVEVFKLENGLEHPLAAAAEHLGLDLQGASIHVNRSKAKEPVRWTGKTRARATEFYRDDFEKFGYDPGESHQELLLKIF</sequence>
<dbReference type="Pfam" id="PF03567">
    <property type="entry name" value="Sulfotransfer_2"/>
    <property type="match status" value="1"/>
</dbReference>
<evidence type="ECO:0000313" key="2">
    <source>
        <dbReference type="Proteomes" id="UP000609802"/>
    </source>
</evidence>
<name>A0ABQ3J793_9RHOB</name>
<evidence type="ECO:0000313" key="1">
    <source>
        <dbReference type="EMBL" id="GHF08216.1"/>
    </source>
</evidence>
<proteinExistence type="predicted"/>
<dbReference type="RefSeq" id="WP_191287515.1">
    <property type="nucleotide sequence ID" value="NZ_BNCH01000010.1"/>
</dbReference>